<feature type="compositionally biased region" description="Polar residues" evidence="1">
    <location>
        <begin position="1536"/>
        <end position="1550"/>
    </location>
</feature>
<organism evidence="2 3">
    <name type="scientific">Coniochaeta pulveracea</name>
    <dbReference type="NCBI Taxonomy" id="177199"/>
    <lineage>
        <taxon>Eukaryota</taxon>
        <taxon>Fungi</taxon>
        <taxon>Dikarya</taxon>
        <taxon>Ascomycota</taxon>
        <taxon>Pezizomycotina</taxon>
        <taxon>Sordariomycetes</taxon>
        <taxon>Sordariomycetidae</taxon>
        <taxon>Coniochaetales</taxon>
        <taxon>Coniochaetaceae</taxon>
        <taxon>Coniochaeta</taxon>
    </lineage>
</organism>
<feature type="region of interest" description="Disordered" evidence="1">
    <location>
        <begin position="1898"/>
        <end position="1930"/>
    </location>
</feature>
<feature type="region of interest" description="Disordered" evidence="1">
    <location>
        <begin position="2505"/>
        <end position="2524"/>
    </location>
</feature>
<reference evidence="2 3" key="1">
    <citation type="submission" date="2018-08" db="EMBL/GenBank/DDBJ databases">
        <title>Draft genome of the lignicolous fungus Coniochaeta pulveracea.</title>
        <authorList>
            <person name="Borstlap C.J."/>
            <person name="De Witt R.N."/>
            <person name="Botha A."/>
            <person name="Volschenk H."/>
        </authorList>
    </citation>
    <scope>NUCLEOTIDE SEQUENCE [LARGE SCALE GENOMIC DNA]</scope>
    <source>
        <strain evidence="2 3">CAB683</strain>
    </source>
</reference>
<feature type="region of interest" description="Disordered" evidence="1">
    <location>
        <begin position="2245"/>
        <end position="2266"/>
    </location>
</feature>
<proteinExistence type="predicted"/>
<feature type="region of interest" description="Disordered" evidence="1">
    <location>
        <begin position="2361"/>
        <end position="2393"/>
    </location>
</feature>
<dbReference type="STRING" id="177199.A0A420XYB2"/>
<feature type="compositionally biased region" description="Polar residues" evidence="1">
    <location>
        <begin position="586"/>
        <end position="610"/>
    </location>
</feature>
<evidence type="ECO:0008006" key="4">
    <source>
        <dbReference type="Google" id="ProtNLM"/>
    </source>
</evidence>
<dbReference type="Proteomes" id="UP000275385">
    <property type="component" value="Unassembled WGS sequence"/>
</dbReference>
<feature type="region of interest" description="Disordered" evidence="1">
    <location>
        <begin position="1822"/>
        <end position="1852"/>
    </location>
</feature>
<accession>A0A420XYB2</accession>
<feature type="region of interest" description="Disordered" evidence="1">
    <location>
        <begin position="2624"/>
        <end position="2659"/>
    </location>
</feature>
<evidence type="ECO:0000313" key="3">
    <source>
        <dbReference type="Proteomes" id="UP000275385"/>
    </source>
</evidence>
<feature type="region of interest" description="Disordered" evidence="1">
    <location>
        <begin position="2735"/>
        <end position="2755"/>
    </location>
</feature>
<comment type="caution">
    <text evidence="2">The sequence shown here is derived from an EMBL/GenBank/DDBJ whole genome shotgun (WGS) entry which is preliminary data.</text>
</comment>
<feature type="region of interest" description="Disordered" evidence="1">
    <location>
        <begin position="565"/>
        <end position="614"/>
    </location>
</feature>
<feature type="region of interest" description="Disordered" evidence="1">
    <location>
        <begin position="2031"/>
        <end position="2057"/>
    </location>
</feature>
<name>A0A420XYB2_9PEZI</name>
<feature type="region of interest" description="Disordered" evidence="1">
    <location>
        <begin position="1638"/>
        <end position="1665"/>
    </location>
</feature>
<feature type="region of interest" description="Disordered" evidence="1">
    <location>
        <begin position="1523"/>
        <end position="1579"/>
    </location>
</feature>
<feature type="compositionally biased region" description="Basic and acidic residues" evidence="1">
    <location>
        <begin position="573"/>
        <end position="585"/>
    </location>
</feature>
<dbReference type="OrthoDB" id="5144858at2759"/>
<gene>
    <name evidence="2" type="ORF">DL546_001731</name>
</gene>
<evidence type="ECO:0000256" key="1">
    <source>
        <dbReference type="SAM" id="MobiDB-lite"/>
    </source>
</evidence>
<sequence length="2801" mass="301506">MAWWDSRHYRASGSSWSAPSPMRRRDRSIVHGIARLENAPLEMDEDTDGVLFPIVEEENIPVTNPALLVNVSINFTDPIIRSRYHRTYASSPAFAASDRVCRGLLRRIEHCCEELMTRKDPEALDMFTNDTSTVKRQRYEMTFQITRKGGAQWAEKTFRSYQKQPLTVGFTKEVILASDKMVGLFLRHHDRGFRWFDGSVHDDYQEPQTVAASEDGPQLLCCVPEPRFNETSQSFDMVPGYTIMLSFRSRTKRPARTEFGKVLKVHSEQDTPLNLELGEELLSYVWKSVLAYMETKRHEFDEEHTCYEGVSDPDSATACPHLDDDAARVDVRVSNNLGPAYDHLQREYHSQVTIFREEDLQDCLEFVRFIEHEMLDARDHADYEISQKEDLELRVLELKSPTWSISEPYVVKLDHWVTRPRRTIEAILDRVQTGISEVLHGNNLTVHIVAYKRGHLVMDKTLVARQARDNSKKRATITQLQKEELVLRLRSRIRQDIDKVCKDTCLLEEEAPQDDPFLDATGLHYISDELPTEEPDVGHILGDSIQLTPKLAPVRSLRRTFSMMARPVSRRASRPEFKVDRESEHQQSGSRPVTPSTPTGSIRSSYTGTGSPRAFPLLPARYPLHSPTTTSITGVSHVLEPEQTCQWACSTPETGKMASLDEFRDSGHAGLPEPTATTALHDVPIPYQASAGISHVQDPAGSQTPHVTDSMGPPATTEIIPASPGLLSNEPGSATNQPSEASSKWDSSSDDTTDEDGVVGLTTCKMSGEDDLREALPVNTPLDLPQALLVQHDDHVQALDAKVADVVLQKRPVADDTVDTFTPSSTTPQSCRTNTDSWAEHNSVTTPIQDRNWPCPEHADVAQVHKGLSTQAKTYDSQGPLLLCPETIATTNTSEPSQPESDTGLDDKVASSFEDRNVAVYAAQETGDSETAHVEEHHALPVEQDGSSSIVEDTTENETTTCHKHDSVIADTFLSPPSPFAELPSEEQTLKIVVAEVAGKHERDPTASTANGDQSPHILEEGETMEGIYAHPPDTTTGCSVLHPRSVMSDMPVTRPRLAEILGGEDDLSVPEGSVLAQEGNLFASFDVCCVLREAMTNDNSVEVERSVTPVDESSATASTGTQSYLVDLPVSPPHVSALPVTEDDTFVAEDVQLDNEEGSIDSLLEPDLAGGDEDALAREEEVLQGEKGIADKPWPKLSSEGIMPMPEAQEATSTEHSSSAMQLASEHGLIIKPLSLIESSPQQASKPAEIASAARDYDPVANQLSSSTTMCKAEGLLDLSLVEARKIQSCRSAEPHDKLALARGDSPTAVEAVNYAPDLARILVEPPAAADKLSAPDEPVAESVILAGLETSSEEGDEAVVAEESIEEALIATAGPAAAERFTPTTSTESSGLNPSFAADVDESGAFEAATAVKEAAPLLAETATPGNNAAIVEGIAVVDEIVPAQNAYEVDQVVEEPAKAIISDMMEMTKIEDEDMFEAEILGMANPMLEEFPVEEVVATDNTLPFEERYVALEAVGKGTSMSSAPIVGDEEQLSVSDVDSAEDQNASEVPRSALESIEAPLMIQDVDPNQENGSEKWPSVCEEEATIVPEEAAKHEHTAEGVLTGTNVIGPAAGAQPPCDTSTSVRRLAMMLGSAEKEPPHLESSAPEPDASLEPSHKEPATQEDQFAIAASSDSDEEVTALTLPEQMFFDELKANATNSLAQVQNFPVEESQHPAETQDDGVGGKLPTSAVEDSVRTLHDSWAHDSVRVNETEDSVSFPVFANLPRSSAPLKRQSVSKLGATGPGVDQSLSSNLMTVVRTQDVVNPDITFQPRCSSQVQPSHIEGCPESSCRGRRGSQTDRHVESPEHGFEAQAQVSVISGVTPAAEFFMTEERPSSEAGLTGGALGECQHDAGIVQRRPSYELPRTESNPFPPDRPATTTHSEAQPGFEVSASLISDDFALPDIKVGEHGSTSNSSGPGTDLKAASMARGKDSSIASQAPATPIWPSMSLGSQAARQGEVEGTISAAPEGGPLDVDGRMVLDTRNEQGDVGSETSDATYENGEAGNTPKDDTATKSVADTAHDVPPQTALTVKRDACKDEHPTDTCLIPADEAADAVVPTPETTPVVVHKSFLGPAPVALTIPWDQTGPSAEEAANMTKPTFNVPLTIQEDNFGWTHECGGRQFGEEIPQKIMEKLLYEGATITRAPGSGDQPVLDAVEGVHWDETGVILASDEISESSAESSAGETCVEIDVIGGEALEDKAAPTGKAAQQEGFSGEDTSEKVVSELPTSLDVTEHALEAAVAPCHVKDQAISEVPEHTGVDRVNPAVFAALPTSLPPANVTRAEHGVEKKVPESVEPQNTVEELPLEFAEDPSKVQTQDSSLASPRCSVSGETGASRLHDDQGIPGSCPEVSASKAVDNSGDEIAYPPAIAGGSSCLQVENDPCEEDMAVDFHRSSAVREDTDEENVGLETMARGAEQDLPEPGQLVPTDTAAVMQLATSAEPGRVMPAMRLELSAAIPSRHTPSPQPKHGDGVPQTLERNELHHGMDARCKDFVPTGNLKLFDAVAEKSLVAKTKAMTGALLSLTEDPNQQTLTPETAHACGTLPKTASLPHDLRPECGPVGALVDRLTPKTYASRELSGSGQCDAPISAPNDGLTTSSTLSSQSHDSSSSYAASFVSGRDSVDTYAPSIVGDLPDQEAETDRDYCPPTAGWLGLHQPICRPRRFSMSLPCPTEHSMVCEAGSRPATACSTSTVKPPRRKDNREAPTPLRANAAMATTDTARGPYDKRNIVPRMVILIAGLAIAGRMFNADRH</sequence>
<feature type="region of interest" description="Disordered" evidence="1">
    <location>
        <begin position="1950"/>
        <end position="1971"/>
    </location>
</feature>
<feature type="region of interest" description="Disordered" evidence="1">
    <location>
        <begin position="696"/>
        <end position="756"/>
    </location>
</feature>
<feature type="compositionally biased region" description="Low complexity" evidence="1">
    <location>
        <begin position="2646"/>
        <end position="2659"/>
    </location>
</feature>
<keyword evidence="3" id="KW-1185">Reference proteome</keyword>
<protein>
    <recommendedName>
        <fullName evidence="4">Pt repeat family protein</fullName>
    </recommendedName>
</protein>
<feature type="compositionally biased region" description="Basic and acidic residues" evidence="1">
    <location>
        <begin position="1841"/>
        <end position="1852"/>
    </location>
</feature>
<evidence type="ECO:0000313" key="2">
    <source>
        <dbReference type="EMBL" id="RKU40635.1"/>
    </source>
</evidence>
<dbReference type="EMBL" id="QVQW01000096">
    <property type="protein sequence ID" value="RKU40635.1"/>
    <property type="molecule type" value="Genomic_DNA"/>
</dbReference>
<feature type="compositionally biased region" description="Polar residues" evidence="1">
    <location>
        <begin position="2361"/>
        <end position="2370"/>
    </location>
</feature>